<feature type="compositionally biased region" description="Acidic residues" evidence="1">
    <location>
        <begin position="122"/>
        <end position="156"/>
    </location>
</feature>
<sequence length="334" mass="36866">MPTETTKLGGLLSALSNICDDPLPPSIPDKTYSDNVLQATIAAAATVAQPASVGATTLFALPQQPTALTGIDNLAAIATHGSVDASLPTNAYSDIIQRSNKNKPAPPPYPPPGYYVNKETFLDSDDDTDDESDDDDDDDDEEVQYFDSFESDEFDESSASRTSSVRTTGGRGSMLPTKKNARARARSLPSKLRPMPDDPPTRKYTKRKKASSVSTARPKLGGGGISPKKSSKYDKKEAVQRPTPEDILAGRGGGTNRHDGNIRFRDEARRLRMIYKDGETDRRTKFMISQELVTRVRQYGGRFLEKGHDGRWYEMNEKSARKKASQVLREEKWE</sequence>
<dbReference type="InterPro" id="IPR049227">
    <property type="entry name" value="DUF6824"/>
</dbReference>
<dbReference type="EMBL" id="JATAAI010000020">
    <property type="protein sequence ID" value="KAK1738647.1"/>
    <property type="molecule type" value="Genomic_DNA"/>
</dbReference>
<dbReference type="Proteomes" id="UP001224775">
    <property type="component" value="Unassembled WGS sequence"/>
</dbReference>
<evidence type="ECO:0000259" key="2">
    <source>
        <dbReference type="Pfam" id="PF20710"/>
    </source>
</evidence>
<accession>A0AAD8Y390</accession>
<organism evidence="3 4">
    <name type="scientific">Skeletonema marinoi</name>
    <dbReference type="NCBI Taxonomy" id="267567"/>
    <lineage>
        <taxon>Eukaryota</taxon>
        <taxon>Sar</taxon>
        <taxon>Stramenopiles</taxon>
        <taxon>Ochrophyta</taxon>
        <taxon>Bacillariophyta</taxon>
        <taxon>Coscinodiscophyceae</taxon>
        <taxon>Thalassiosirophycidae</taxon>
        <taxon>Thalassiosirales</taxon>
        <taxon>Skeletonemataceae</taxon>
        <taxon>Skeletonema</taxon>
        <taxon>Skeletonema marinoi-dohrnii complex</taxon>
    </lineage>
</organism>
<dbReference type="AlphaFoldDB" id="A0AAD8Y390"/>
<keyword evidence="4" id="KW-1185">Reference proteome</keyword>
<evidence type="ECO:0000313" key="4">
    <source>
        <dbReference type="Proteomes" id="UP001224775"/>
    </source>
</evidence>
<feature type="compositionally biased region" description="Pro residues" evidence="1">
    <location>
        <begin position="104"/>
        <end position="113"/>
    </location>
</feature>
<protein>
    <recommendedName>
        <fullName evidence="2">DUF6824 domain-containing protein</fullName>
    </recommendedName>
</protein>
<reference evidence="3" key="1">
    <citation type="submission" date="2023-06" db="EMBL/GenBank/DDBJ databases">
        <title>Survivors Of The Sea: Transcriptome response of Skeletonema marinoi to long-term dormancy.</title>
        <authorList>
            <person name="Pinder M.I.M."/>
            <person name="Kourtchenko O."/>
            <person name="Robertson E.K."/>
            <person name="Larsson T."/>
            <person name="Maumus F."/>
            <person name="Osuna-Cruz C.M."/>
            <person name="Vancaester E."/>
            <person name="Stenow R."/>
            <person name="Vandepoele K."/>
            <person name="Ploug H."/>
            <person name="Bruchert V."/>
            <person name="Godhe A."/>
            <person name="Topel M."/>
        </authorList>
    </citation>
    <scope>NUCLEOTIDE SEQUENCE</scope>
    <source>
        <strain evidence="3">R05AC</strain>
    </source>
</reference>
<feature type="region of interest" description="Disordered" evidence="1">
    <location>
        <begin position="98"/>
        <end position="263"/>
    </location>
</feature>
<feature type="domain" description="DUF6824" evidence="2">
    <location>
        <begin position="246"/>
        <end position="330"/>
    </location>
</feature>
<feature type="compositionally biased region" description="Low complexity" evidence="1">
    <location>
        <begin position="157"/>
        <end position="168"/>
    </location>
</feature>
<evidence type="ECO:0000256" key="1">
    <source>
        <dbReference type="SAM" id="MobiDB-lite"/>
    </source>
</evidence>
<evidence type="ECO:0000313" key="3">
    <source>
        <dbReference type="EMBL" id="KAK1738647.1"/>
    </source>
</evidence>
<dbReference type="Pfam" id="PF20710">
    <property type="entry name" value="DUF6824"/>
    <property type="match status" value="1"/>
</dbReference>
<name>A0AAD8Y390_9STRA</name>
<proteinExistence type="predicted"/>
<gene>
    <name evidence="3" type="ORF">QTG54_010677</name>
</gene>
<comment type="caution">
    <text evidence="3">The sequence shown here is derived from an EMBL/GenBank/DDBJ whole genome shotgun (WGS) entry which is preliminary data.</text>
</comment>